<keyword evidence="5" id="KW-1185">Reference proteome</keyword>
<feature type="compositionally biased region" description="Acidic residues" evidence="1">
    <location>
        <begin position="438"/>
        <end position="448"/>
    </location>
</feature>
<dbReference type="InterPro" id="IPR013783">
    <property type="entry name" value="Ig-like_fold"/>
</dbReference>
<feature type="compositionally biased region" description="Basic and acidic residues" evidence="1">
    <location>
        <begin position="396"/>
        <end position="411"/>
    </location>
</feature>
<proteinExistence type="predicted"/>
<keyword evidence="2" id="KW-0732">Signal</keyword>
<sequence length="797" mass="86823">MRLLMLLTLVCVGEGQLRLPFLSSLLNSRLRSAFTPTVLTPGPSPHHQHRLDPPRPPFHLSVPPTKPQQQPPFTPSPQTPSGSALAFSLSPQPPPESQRPFSLSPQLPSVSNLPFSLSPQPPRESQPPFSPSPQIIEAPPRLFHVTAESIQHPRFVFRDDSRDAVSQEEQKEKQEEWNRQEKQLFSLDSEATTSTPFLISPTTIKFTLDDVPRFVDPRFIPLNLDGKLTNDAFTLLRQSPGGRGEGQREIVEGLTTSSSAAKSGEVRDNIFSSSTIQERPHLFILTSTEKGKAGVSPSTTSTTTPTPIDGIFRTITQRGTSISGETPVVPAILLGKPDINFKPSLSFPFLGRSTFRPQNSVTLIETKAPLVTSLLQADPLHHVEPNFNLFTLRPSTNKDLDNNTPENKSKDGVATLGPLGERHLSKTPTPKAVKLKEGDDENSDEEGEIEKTTIPHQLLTENQNTQEPETEKPTTTQKTLNFNQDLLTFLKSHFTDDQGKTKANKTDFPEGKPSWLRDQVGEYSTARPWRLKGGARYPTFFTPTTLSPTKPTTTTQAAATTTTTTTPIEVSAASLVKIATTPVKTGGISFRSVRTPRITDRDPGGVFTTSFRALAATSTTSSLQTLTTTSTNTTTEGPQVVLVGEVGEVTHGGGRDEGGELKGSSSVGSFNILRGLLSPASLKHGVQSLNASAWVSGCPKLYGKAELNCEIHHDAPAKMTVTWKKKTFTEGRPEEVLVSEGEVLKVNDPRLSLGWTEGGHYTLAIKDFRPKDCGTYECEARAADSVAASQLILFTCL</sequence>
<evidence type="ECO:0000313" key="4">
    <source>
        <dbReference type="EMBL" id="KAK4302677.1"/>
    </source>
</evidence>
<evidence type="ECO:0000259" key="3">
    <source>
        <dbReference type="PROSITE" id="PS50835"/>
    </source>
</evidence>
<feature type="compositionally biased region" description="Pro residues" evidence="1">
    <location>
        <begin position="119"/>
        <end position="131"/>
    </location>
</feature>
<organism evidence="4 5">
    <name type="scientific">Petrolisthes manimaculis</name>
    <dbReference type="NCBI Taxonomy" id="1843537"/>
    <lineage>
        <taxon>Eukaryota</taxon>
        <taxon>Metazoa</taxon>
        <taxon>Ecdysozoa</taxon>
        <taxon>Arthropoda</taxon>
        <taxon>Crustacea</taxon>
        <taxon>Multicrustacea</taxon>
        <taxon>Malacostraca</taxon>
        <taxon>Eumalacostraca</taxon>
        <taxon>Eucarida</taxon>
        <taxon>Decapoda</taxon>
        <taxon>Pleocyemata</taxon>
        <taxon>Anomura</taxon>
        <taxon>Galatheoidea</taxon>
        <taxon>Porcellanidae</taxon>
        <taxon>Petrolisthes</taxon>
    </lineage>
</organism>
<gene>
    <name evidence="4" type="ORF">Pmani_025256</name>
</gene>
<evidence type="ECO:0000256" key="1">
    <source>
        <dbReference type="SAM" id="MobiDB-lite"/>
    </source>
</evidence>
<feature type="region of interest" description="Disordered" evidence="1">
    <location>
        <begin position="37"/>
        <end position="136"/>
    </location>
</feature>
<feature type="compositionally biased region" description="Polar residues" evidence="1">
    <location>
        <begin position="99"/>
        <end position="115"/>
    </location>
</feature>
<dbReference type="InterPro" id="IPR036179">
    <property type="entry name" value="Ig-like_dom_sf"/>
</dbReference>
<dbReference type="SUPFAM" id="SSF48726">
    <property type="entry name" value="Immunoglobulin"/>
    <property type="match status" value="1"/>
</dbReference>
<evidence type="ECO:0000313" key="5">
    <source>
        <dbReference type="Proteomes" id="UP001292094"/>
    </source>
</evidence>
<feature type="compositionally biased region" description="Pro residues" evidence="1">
    <location>
        <begin position="64"/>
        <end position="78"/>
    </location>
</feature>
<protein>
    <recommendedName>
        <fullName evidence="3">Ig-like domain-containing protein</fullName>
    </recommendedName>
</protein>
<dbReference type="InterPro" id="IPR007110">
    <property type="entry name" value="Ig-like_dom"/>
</dbReference>
<feature type="domain" description="Ig-like" evidence="3">
    <location>
        <begin position="679"/>
        <end position="789"/>
    </location>
</feature>
<dbReference type="EMBL" id="JAWZYT010002693">
    <property type="protein sequence ID" value="KAK4302677.1"/>
    <property type="molecule type" value="Genomic_DNA"/>
</dbReference>
<reference evidence="4" key="1">
    <citation type="submission" date="2023-11" db="EMBL/GenBank/DDBJ databases">
        <title>Genome assemblies of two species of porcelain crab, Petrolisthes cinctipes and Petrolisthes manimaculis (Anomura: Porcellanidae).</title>
        <authorList>
            <person name="Angst P."/>
        </authorList>
    </citation>
    <scope>NUCLEOTIDE SEQUENCE</scope>
    <source>
        <strain evidence="4">PB745_02</strain>
        <tissue evidence="4">Gill</tissue>
    </source>
</reference>
<dbReference type="PROSITE" id="PS50835">
    <property type="entry name" value="IG_LIKE"/>
    <property type="match status" value="1"/>
</dbReference>
<dbReference type="AlphaFoldDB" id="A0AAE1P8M2"/>
<dbReference type="Proteomes" id="UP001292094">
    <property type="component" value="Unassembled WGS sequence"/>
</dbReference>
<feature type="region of interest" description="Disordered" evidence="1">
    <location>
        <begin position="542"/>
        <end position="561"/>
    </location>
</feature>
<feature type="signal peptide" evidence="2">
    <location>
        <begin position="1"/>
        <end position="15"/>
    </location>
</feature>
<feature type="region of interest" description="Disordered" evidence="1">
    <location>
        <begin position="393"/>
        <end position="476"/>
    </location>
</feature>
<name>A0AAE1P8M2_9EUCA</name>
<comment type="caution">
    <text evidence="4">The sequence shown here is derived from an EMBL/GenBank/DDBJ whole genome shotgun (WGS) entry which is preliminary data.</text>
</comment>
<evidence type="ECO:0000256" key="2">
    <source>
        <dbReference type="SAM" id="SignalP"/>
    </source>
</evidence>
<accession>A0AAE1P8M2</accession>
<dbReference type="Gene3D" id="2.60.40.10">
    <property type="entry name" value="Immunoglobulins"/>
    <property type="match status" value="1"/>
</dbReference>
<feature type="compositionally biased region" description="Low complexity" evidence="1">
    <location>
        <begin position="460"/>
        <end position="476"/>
    </location>
</feature>
<feature type="region of interest" description="Disordered" evidence="1">
    <location>
        <begin position="158"/>
        <end position="179"/>
    </location>
</feature>
<feature type="chain" id="PRO_5041929728" description="Ig-like domain-containing protein" evidence="2">
    <location>
        <begin position="16"/>
        <end position="797"/>
    </location>
</feature>